<protein>
    <submittedName>
        <fullName evidence="1">Uncharacterized protein</fullName>
    </submittedName>
</protein>
<accession>A0AA35Y8J9</accession>
<name>A0AA35Y8J9_LACSI</name>
<proteinExistence type="predicted"/>
<reference evidence="1" key="1">
    <citation type="submission" date="2023-04" db="EMBL/GenBank/DDBJ databases">
        <authorList>
            <person name="Vijverberg K."/>
            <person name="Xiong W."/>
            <person name="Schranz E."/>
        </authorList>
    </citation>
    <scope>NUCLEOTIDE SEQUENCE</scope>
</reference>
<organism evidence="1 2">
    <name type="scientific">Lactuca saligna</name>
    <name type="common">Willowleaf lettuce</name>
    <dbReference type="NCBI Taxonomy" id="75948"/>
    <lineage>
        <taxon>Eukaryota</taxon>
        <taxon>Viridiplantae</taxon>
        <taxon>Streptophyta</taxon>
        <taxon>Embryophyta</taxon>
        <taxon>Tracheophyta</taxon>
        <taxon>Spermatophyta</taxon>
        <taxon>Magnoliopsida</taxon>
        <taxon>eudicotyledons</taxon>
        <taxon>Gunneridae</taxon>
        <taxon>Pentapetalae</taxon>
        <taxon>asterids</taxon>
        <taxon>campanulids</taxon>
        <taxon>Asterales</taxon>
        <taxon>Asteraceae</taxon>
        <taxon>Cichorioideae</taxon>
        <taxon>Cichorieae</taxon>
        <taxon>Lactucinae</taxon>
        <taxon>Lactuca</taxon>
    </lineage>
</organism>
<gene>
    <name evidence="1" type="ORF">LSALG_LOCUS2603</name>
</gene>
<dbReference type="Proteomes" id="UP001177003">
    <property type="component" value="Chromosome 0"/>
</dbReference>
<keyword evidence="2" id="KW-1185">Reference proteome</keyword>
<evidence type="ECO:0000313" key="2">
    <source>
        <dbReference type="Proteomes" id="UP001177003"/>
    </source>
</evidence>
<dbReference type="EMBL" id="OX465086">
    <property type="protein sequence ID" value="CAI9261828.1"/>
    <property type="molecule type" value="Genomic_DNA"/>
</dbReference>
<sequence>MGCGLLARGWRRLFRLQEHTYVELCVEFSLPPISKNGTKEITLTKLAWRLDPYNRLDVLVDDEVNVPRDHRNVTPRVEDYEPRGYSMEDMIHYMSMVPSAGARRRYTYIPSWEEKLVECGGGTGMSGANQDGADEDD</sequence>
<dbReference type="AlphaFoldDB" id="A0AA35Y8J9"/>
<evidence type="ECO:0000313" key="1">
    <source>
        <dbReference type="EMBL" id="CAI9261828.1"/>
    </source>
</evidence>